<dbReference type="EC" id="4.1.1.97" evidence="3"/>
<dbReference type="PANTHER" id="PTHR43466:SF1">
    <property type="entry name" value="2-OXO-4-HYDROXY-4-CARBOXY-5-UREIDOIMIDAZOLINE DECARBOXYLASE-RELATED"/>
    <property type="match status" value="1"/>
</dbReference>
<gene>
    <name evidence="8" type="primary">pucL</name>
    <name evidence="8" type="ORF">DSM104440_02086</name>
</gene>
<dbReference type="GO" id="GO:0006144">
    <property type="term" value="P:purine nucleobase metabolic process"/>
    <property type="evidence" value="ECO:0007669"/>
    <property type="project" value="UniProtKB-KW"/>
</dbReference>
<dbReference type="InterPro" id="IPR036778">
    <property type="entry name" value="OHCU_decarboxylase_sf"/>
</dbReference>
<comment type="pathway">
    <text evidence="2">Purine metabolism; urate degradation; (S)-allantoin from urate: step 3/3.</text>
</comment>
<evidence type="ECO:0000256" key="5">
    <source>
        <dbReference type="ARBA" id="ARBA00022793"/>
    </source>
</evidence>
<dbReference type="NCBIfam" id="TIGR03164">
    <property type="entry name" value="UHCUDC"/>
    <property type="match status" value="1"/>
</dbReference>
<proteinExistence type="predicted"/>
<dbReference type="InterPro" id="IPR017580">
    <property type="entry name" value="OHCU_decarboxylase-1"/>
</dbReference>
<evidence type="ECO:0000256" key="1">
    <source>
        <dbReference type="ARBA" id="ARBA00001163"/>
    </source>
</evidence>
<keyword evidence="9" id="KW-1185">Reference proteome</keyword>
<accession>A0A6M4H6K7</accession>
<dbReference type="PANTHER" id="PTHR43466">
    <property type="entry name" value="2-OXO-4-HYDROXY-4-CARBOXY-5-UREIDOIMIDAZOLINE DECARBOXYLASE-RELATED"/>
    <property type="match status" value="1"/>
</dbReference>
<evidence type="ECO:0000256" key="4">
    <source>
        <dbReference type="ARBA" id="ARBA00022631"/>
    </source>
</evidence>
<dbReference type="GO" id="GO:0019628">
    <property type="term" value="P:urate catabolic process"/>
    <property type="evidence" value="ECO:0007669"/>
    <property type="project" value="UniProtKB-UniPathway"/>
</dbReference>
<dbReference type="Gene3D" id="1.10.3330.10">
    <property type="entry name" value="Oxo-4-hydroxy-4-carboxy-5-ureidoimidazoline decarboxylase"/>
    <property type="match status" value="1"/>
</dbReference>
<dbReference type="Pfam" id="PF09349">
    <property type="entry name" value="OHCU_decarbox"/>
    <property type="match status" value="1"/>
</dbReference>
<reference evidence="8 9" key="1">
    <citation type="submission" date="2020-04" db="EMBL/GenBank/DDBJ databases">
        <title>Usitatibacter rugosus gen. nov., sp. nov. and Usitatibacter palustris sp. nov., novel members of Usitatibacteraceae fam. nov. within the order Nitrosomonadales isolated from soil.</title>
        <authorList>
            <person name="Huber K.J."/>
            <person name="Neumann-Schaal M."/>
            <person name="Geppert A."/>
            <person name="Luckner M."/>
            <person name="Wanner G."/>
            <person name="Overmann J."/>
        </authorList>
    </citation>
    <scope>NUCLEOTIDE SEQUENCE [LARGE SCALE GENOMIC DNA]</scope>
    <source>
        <strain evidence="8 9">Swamp67</strain>
    </source>
</reference>
<evidence type="ECO:0000256" key="3">
    <source>
        <dbReference type="ARBA" id="ARBA00012257"/>
    </source>
</evidence>
<keyword evidence="4" id="KW-0659">Purine metabolism</keyword>
<name>A0A6M4H6K7_9PROT</name>
<dbReference type="InParanoid" id="A0A6M4H6K7"/>
<dbReference type="EMBL" id="CP053073">
    <property type="protein sequence ID" value="QJR15269.1"/>
    <property type="molecule type" value="Genomic_DNA"/>
</dbReference>
<dbReference type="UniPathway" id="UPA00394">
    <property type="reaction ID" value="UER00652"/>
</dbReference>
<organism evidence="8 9">
    <name type="scientific">Usitatibacter palustris</name>
    <dbReference type="NCBI Taxonomy" id="2732487"/>
    <lineage>
        <taxon>Bacteria</taxon>
        <taxon>Pseudomonadati</taxon>
        <taxon>Pseudomonadota</taxon>
        <taxon>Betaproteobacteria</taxon>
        <taxon>Nitrosomonadales</taxon>
        <taxon>Usitatibacteraceae</taxon>
        <taxon>Usitatibacter</taxon>
    </lineage>
</organism>
<evidence type="ECO:0000256" key="6">
    <source>
        <dbReference type="ARBA" id="ARBA00023239"/>
    </source>
</evidence>
<dbReference type="KEGG" id="upl:DSM104440_02086"/>
<evidence type="ECO:0000313" key="8">
    <source>
        <dbReference type="EMBL" id="QJR15269.1"/>
    </source>
</evidence>
<dbReference type="InterPro" id="IPR018020">
    <property type="entry name" value="OHCU_decarboxylase"/>
</dbReference>
<dbReference type="Proteomes" id="UP000503096">
    <property type="component" value="Chromosome"/>
</dbReference>
<protein>
    <recommendedName>
        <fullName evidence="3">2-oxo-4-hydroxy-4-carboxy-5-ureidoimidazoline decarboxylase</fullName>
        <ecNumber evidence="3">4.1.1.97</ecNumber>
    </recommendedName>
</protein>
<feature type="domain" description="Oxo-4-hydroxy-4-carboxy-5-ureidoimidazoline decarboxylase" evidence="7">
    <location>
        <begin position="8"/>
        <end position="163"/>
    </location>
</feature>
<dbReference type="SUPFAM" id="SSF158694">
    <property type="entry name" value="UraD-Like"/>
    <property type="match status" value="1"/>
</dbReference>
<dbReference type="AlphaFoldDB" id="A0A6M4H6K7"/>
<evidence type="ECO:0000313" key="9">
    <source>
        <dbReference type="Proteomes" id="UP000503096"/>
    </source>
</evidence>
<dbReference type="GO" id="GO:0000255">
    <property type="term" value="P:allantoin metabolic process"/>
    <property type="evidence" value="ECO:0007669"/>
    <property type="project" value="InterPro"/>
</dbReference>
<evidence type="ECO:0000256" key="2">
    <source>
        <dbReference type="ARBA" id="ARBA00004754"/>
    </source>
</evidence>
<comment type="catalytic activity">
    <reaction evidence="1">
        <text>5-hydroxy-2-oxo-4-ureido-2,5-dihydro-1H-imidazole-5-carboxylate + H(+) = (S)-allantoin + CO2</text>
        <dbReference type="Rhea" id="RHEA:26301"/>
        <dbReference type="ChEBI" id="CHEBI:15378"/>
        <dbReference type="ChEBI" id="CHEBI:15678"/>
        <dbReference type="ChEBI" id="CHEBI:16526"/>
        <dbReference type="ChEBI" id="CHEBI:58639"/>
        <dbReference type="EC" id="4.1.1.97"/>
    </reaction>
</comment>
<dbReference type="GO" id="GO:0051997">
    <property type="term" value="F:2-oxo-4-hydroxy-4-carboxy-5-ureidoimidazoline decarboxylase activity"/>
    <property type="evidence" value="ECO:0007669"/>
    <property type="project" value="UniProtKB-EC"/>
</dbReference>
<keyword evidence="5" id="KW-0210">Decarboxylase</keyword>
<evidence type="ECO:0000259" key="7">
    <source>
        <dbReference type="Pfam" id="PF09349"/>
    </source>
</evidence>
<keyword evidence="6" id="KW-0456">Lyase</keyword>
<sequence>MSVVEALNGLPREAFVARLAAIYEHSPWVAERSFEARPFASLEALHAAMQGSMLAATADEQMALIRAHPELAGRLAAAQLTEHSRAEQAGSGLDRVSAEERARMQALNDRYREKFGFPFIVAVKGLGWSGIIERMEARLPNTREAEVATALEQIGRIARFRLEALAS</sequence>